<evidence type="ECO:0000259" key="12">
    <source>
        <dbReference type="PROSITE" id="PS50110"/>
    </source>
</evidence>
<evidence type="ECO:0000313" key="14">
    <source>
        <dbReference type="Proteomes" id="UP000886819"/>
    </source>
</evidence>
<evidence type="ECO:0000259" key="11">
    <source>
        <dbReference type="PROSITE" id="PS01124"/>
    </source>
</evidence>
<evidence type="ECO:0000256" key="3">
    <source>
        <dbReference type="ARBA" id="ARBA00022490"/>
    </source>
</evidence>
<feature type="domain" description="HTH araC/xylS-type" evidence="11">
    <location>
        <begin position="389"/>
        <end position="488"/>
    </location>
</feature>
<keyword evidence="3" id="KW-0963">Cytoplasm</keyword>
<dbReference type="Proteomes" id="UP000886819">
    <property type="component" value="Unassembled WGS sequence"/>
</dbReference>
<keyword evidence="5" id="KW-0902">Two-component regulatory system</keyword>
<evidence type="ECO:0000256" key="5">
    <source>
        <dbReference type="ARBA" id="ARBA00023012"/>
    </source>
</evidence>
<evidence type="ECO:0000313" key="13">
    <source>
        <dbReference type="EMBL" id="HIQ62491.1"/>
    </source>
</evidence>
<dbReference type="GO" id="GO:0000160">
    <property type="term" value="P:phosphorelay signal transduction system"/>
    <property type="evidence" value="ECO:0007669"/>
    <property type="project" value="UniProtKB-KW"/>
</dbReference>
<protein>
    <recommendedName>
        <fullName evidence="2">Stage 0 sporulation protein A homolog</fullName>
    </recommendedName>
</protein>
<comment type="subcellular location">
    <subcellularLocation>
        <location evidence="1">Cytoplasm</location>
    </subcellularLocation>
</comment>
<dbReference type="Gene3D" id="3.40.50.2300">
    <property type="match status" value="1"/>
</dbReference>
<evidence type="ECO:0000256" key="10">
    <source>
        <dbReference type="PROSITE-ProRule" id="PRU00169"/>
    </source>
</evidence>
<keyword evidence="4 10" id="KW-0597">Phosphoprotein</keyword>
<feature type="domain" description="Response regulatory" evidence="12">
    <location>
        <begin position="3"/>
        <end position="120"/>
    </location>
</feature>
<dbReference type="EMBL" id="DVFI01000037">
    <property type="protein sequence ID" value="HIQ62491.1"/>
    <property type="molecule type" value="Genomic_DNA"/>
</dbReference>
<evidence type="ECO:0000256" key="9">
    <source>
        <dbReference type="ARBA" id="ARBA00024867"/>
    </source>
</evidence>
<keyword evidence="7" id="KW-0238">DNA-binding</keyword>
<dbReference type="PANTHER" id="PTHR42713">
    <property type="entry name" value="HISTIDINE KINASE-RELATED"/>
    <property type="match status" value="1"/>
</dbReference>
<dbReference type="GO" id="GO:0003700">
    <property type="term" value="F:DNA-binding transcription factor activity"/>
    <property type="evidence" value="ECO:0007669"/>
    <property type="project" value="InterPro"/>
</dbReference>
<evidence type="ECO:0000256" key="4">
    <source>
        <dbReference type="ARBA" id="ARBA00022553"/>
    </source>
</evidence>
<dbReference type="InterPro" id="IPR009057">
    <property type="entry name" value="Homeodomain-like_sf"/>
</dbReference>
<evidence type="ECO:0000256" key="7">
    <source>
        <dbReference type="ARBA" id="ARBA00023125"/>
    </source>
</evidence>
<proteinExistence type="predicted"/>
<reference evidence="13" key="1">
    <citation type="submission" date="2020-10" db="EMBL/GenBank/DDBJ databases">
        <authorList>
            <person name="Gilroy R."/>
        </authorList>
    </citation>
    <scope>NUCLEOTIDE SEQUENCE</scope>
    <source>
        <strain evidence="13">ChiHile30-977</strain>
    </source>
</reference>
<dbReference type="GO" id="GO:0043565">
    <property type="term" value="F:sequence-specific DNA binding"/>
    <property type="evidence" value="ECO:0007669"/>
    <property type="project" value="InterPro"/>
</dbReference>
<dbReference type="SUPFAM" id="SSF52172">
    <property type="entry name" value="CheY-like"/>
    <property type="match status" value="1"/>
</dbReference>
<comment type="function">
    <text evidence="9">May play the central regulatory role in sporulation. It may be an element of the effector pathway responsible for the activation of sporulation genes in response to nutritional stress. Spo0A may act in concert with spo0H (a sigma factor) to control the expression of some genes that are critical to the sporulation process.</text>
</comment>
<dbReference type="PROSITE" id="PS01124">
    <property type="entry name" value="HTH_ARAC_FAMILY_2"/>
    <property type="match status" value="1"/>
</dbReference>
<organism evidence="13 14">
    <name type="scientific">Candidatus Avichristensenella intestinipullorum</name>
    <dbReference type="NCBI Taxonomy" id="2840693"/>
    <lineage>
        <taxon>Bacteria</taxon>
        <taxon>Bacillati</taxon>
        <taxon>Bacillota</taxon>
        <taxon>Clostridia</taxon>
        <taxon>Candidatus Avichristensenella</taxon>
    </lineage>
</organism>
<keyword evidence="6" id="KW-0805">Transcription regulation</keyword>
<evidence type="ECO:0000256" key="2">
    <source>
        <dbReference type="ARBA" id="ARBA00018672"/>
    </source>
</evidence>
<dbReference type="AlphaFoldDB" id="A0A9D0YW64"/>
<dbReference type="GO" id="GO:0005737">
    <property type="term" value="C:cytoplasm"/>
    <property type="evidence" value="ECO:0007669"/>
    <property type="project" value="UniProtKB-SubCell"/>
</dbReference>
<dbReference type="InterPro" id="IPR001789">
    <property type="entry name" value="Sig_transdc_resp-reg_receiver"/>
</dbReference>
<sequence length="491" mass="55511">MYRVLIADDEMPALRFTRNIIQQFSSQFQVVDAVISGEAALKVLESQAIDLLITDISMHGMSGIELAKHAKKLQPDIHIVIISGYGEFEYAQGAIQAGVDEYVLKPVSISKMTSILQTIQGKLDSEQQEQAAAILPAIACRQPYDEAAAVKLYARRGWFFAYVLWGNLNMRLPKKLGATRLVSPSQDNFFILSGRDDEEHILISKDETLENFLMNLSVFMAQAGTRPTWTVVYNPTPQPMKTLAGFVDKALEMVYQKTVIGKHQILKYSAGSVREERLTLSAASLRQLAYFVSTGKKHLVKDFFISHAVQWENGQISQRQVWHMVHQILYQLATAHQPINNRLTDILQDTDEMIHCAASYGDLMAGVYSLLFDSDNALDRRMTAQELYNCAVEYIQANYAQPLSMQSICDELGISQTYLSRLFRKYGNTTFNTFLTRCRMDAAIQILQEKPNMLLREVAACVGYEGSSYFSKVFHQYTGKTPSQYFSDVQE</sequence>
<dbReference type="CDD" id="cd17536">
    <property type="entry name" value="REC_YesN-like"/>
    <property type="match status" value="1"/>
</dbReference>
<dbReference type="InterPro" id="IPR011006">
    <property type="entry name" value="CheY-like_superfamily"/>
</dbReference>
<dbReference type="SUPFAM" id="SSF46689">
    <property type="entry name" value="Homeodomain-like"/>
    <property type="match status" value="2"/>
</dbReference>
<dbReference type="Gene3D" id="1.10.10.60">
    <property type="entry name" value="Homeodomain-like"/>
    <property type="match status" value="2"/>
</dbReference>
<dbReference type="SMART" id="SM00448">
    <property type="entry name" value="REC"/>
    <property type="match status" value="1"/>
</dbReference>
<keyword evidence="8" id="KW-0804">Transcription</keyword>
<dbReference type="InterPro" id="IPR051552">
    <property type="entry name" value="HptR"/>
</dbReference>
<dbReference type="PANTHER" id="PTHR42713:SF3">
    <property type="entry name" value="TRANSCRIPTIONAL REGULATORY PROTEIN HPTR"/>
    <property type="match status" value="1"/>
</dbReference>
<dbReference type="Pfam" id="PF00072">
    <property type="entry name" value="Response_reg"/>
    <property type="match status" value="1"/>
</dbReference>
<reference evidence="13" key="2">
    <citation type="journal article" date="2021" name="PeerJ">
        <title>Extensive microbial diversity within the chicken gut microbiome revealed by metagenomics and culture.</title>
        <authorList>
            <person name="Gilroy R."/>
            <person name="Ravi A."/>
            <person name="Getino M."/>
            <person name="Pursley I."/>
            <person name="Horton D.L."/>
            <person name="Alikhan N.F."/>
            <person name="Baker D."/>
            <person name="Gharbi K."/>
            <person name="Hall N."/>
            <person name="Watson M."/>
            <person name="Adriaenssens E.M."/>
            <person name="Foster-Nyarko E."/>
            <person name="Jarju S."/>
            <person name="Secka A."/>
            <person name="Antonio M."/>
            <person name="Oren A."/>
            <person name="Chaudhuri R.R."/>
            <person name="La Ragione R."/>
            <person name="Hildebrand F."/>
            <person name="Pallen M.J."/>
        </authorList>
    </citation>
    <scope>NUCLEOTIDE SEQUENCE</scope>
    <source>
        <strain evidence="13">ChiHile30-977</strain>
    </source>
</reference>
<evidence type="ECO:0000256" key="6">
    <source>
        <dbReference type="ARBA" id="ARBA00023015"/>
    </source>
</evidence>
<accession>A0A9D0YW64</accession>
<dbReference type="InterPro" id="IPR018060">
    <property type="entry name" value="HTH_AraC"/>
</dbReference>
<evidence type="ECO:0000256" key="8">
    <source>
        <dbReference type="ARBA" id="ARBA00023163"/>
    </source>
</evidence>
<dbReference type="PROSITE" id="PS50110">
    <property type="entry name" value="RESPONSE_REGULATORY"/>
    <property type="match status" value="1"/>
</dbReference>
<dbReference type="SMART" id="SM00342">
    <property type="entry name" value="HTH_ARAC"/>
    <property type="match status" value="1"/>
</dbReference>
<name>A0A9D0YW64_9FIRM</name>
<dbReference type="Pfam" id="PF12833">
    <property type="entry name" value="HTH_18"/>
    <property type="match status" value="1"/>
</dbReference>
<evidence type="ECO:0000256" key="1">
    <source>
        <dbReference type="ARBA" id="ARBA00004496"/>
    </source>
</evidence>
<feature type="modified residue" description="4-aspartylphosphate" evidence="10">
    <location>
        <position position="55"/>
    </location>
</feature>
<comment type="caution">
    <text evidence="13">The sequence shown here is derived from an EMBL/GenBank/DDBJ whole genome shotgun (WGS) entry which is preliminary data.</text>
</comment>
<gene>
    <name evidence="13" type="ORF">IAA66_02755</name>
</gene>